<dbReference type="Proteomes" id="UP000632154">
    <property type="component" value="Unassembled WGS sequence"/>
</dbReference>
<organism evidence="2 3">
    <name type="scientific">Deinococcus piscis</name>
    <dbReference type="NCBI Taxonomy" id="394230"/>
    <lineage>
        <taxon>Bacteria</taxon>
        <taxon>Thermotogati</taxon>
        <taxon>Deinococcota</taxon>
        <taxon>Deinococci</taxon>
        <taxon>Deinococcales</taxon>
        <taxon>Deinococcaceae</taxon>
        <taxon>Deinococcus</taxon>
    </lineage>
</organism>
<comment type="caution">
    <text evidence="2">The sequence shown here is derived from an EMBL/GenBank/DDBJ whole genome shotgun (WGS) entry which is preliminary data.</text>
</comment>
<accession>A0ABQ3KFG0</accession>
<sequence>MSKASGESAHDALQRHIDEHDARLSHMENHLGMHVPRGSASIMIDLPGSGKSHYLKAHYLNHGVHMHVDVDALEHLATGEHDFKYPSHSPDSHPTKGGQPHPQAGQRIKRTYDEGNPVHVEVAHPVNKRLEAHMFSEFSKRRTPMVYLRTCT</sequence>
<feature type="region of interest" description="Disordered" evidence="1">
    <location>
        <begin position="81"/>
        <end position="105"/>
    </location>
</feature>
<gene>
    <name evidence="2" type="ORF">GCM10017783_25780</name>
</gene>
<reference evidence="3" key="1">
    <citation type="journal article" date="2019" name="Int. J. Syst. Evol. Microbiol.">
        <title>The Global Catalogue of Microorganisms (GCM) 10K type strain sequencing project: providing services to taxonomists for standard genome sequencing and annotation.</title>
        <authorList>
            <consortium name="The Broad Institute Genomics Platform"/>
            <consortium name="The Broad Institute Genome Sequencing Center for Infectious Disease"/>
            <person name="Wu L."/>
            <person name="Ma J."/>
        </authorList>
    </citation>
    <scope>NUCLEOTIDE SEQUENCE [LARGE SCALE GENOMIC DNA]</scope>
    <source>
        <strain evidence="3">CGMCC 1.18439</strain>
    </source>
</reference>
<dbReference type="EMBL" id="BNAL01000063">
    <property type="protein sequence ID" value="GHG12576.1"/>
    <property type="molecule type" value="Genomic_DNA"/>
</dbReference>
<evidence type="ECO:0000256" key="1">
    <source>
        <dbReference type="SAM" id="MobiDB-lite"/>
    </source>
</evidence>
<evidence type="ECO:0000313" key="3">
    <source>
        <dbReference type="Proteomes" id="UP000632154"/>
    </source>
</evidence>
<proteinExistence type="predicted"/>
<dbReference type="RefSeq" id="WP_189644156.1">
    <property type="nucleotide sequence ID" value="NZ_BNAL01000063.1"/>
</dbReference>
<keyword evidence="3" id="KW-1185">Reference proteome</keyword>
<evidence type="ECO:0000313" key="2">
    <source>
        <dbReference type="EMBL" id="GHG12576.1"/>
    </source>
</evidence>
<feature type="compositionally biased region" description="Basic and acidic residues" evidence="1">
    <location>
        <begin position="81"/>
        <end position="94"/>
    </location>
</feature>
<protein>
    <submittedName>
        <fullName evidence="2">Uncharacterized protein</fullName>
    </submittedName>
</protein>
<name>A0ABQ3KFG0_9DEIO</name>